<evidence type="ECO:0000256" key="1">
    <source>
        <dbReference type="ARBA" id="ARBA00023186"/>
    </source>
</evidence>
<dbReference type="GO" id="GO:0051082">
    <property type="term" value="F:unfolded protein binding"/>
    <property type="evidence" value="ECO:0007669"/>
    <property type="project" value="InterPro"/>
</dbReference>
<dbReference type="CDD" id="cd06257">
    <property type="entry name" value="DnaJ"/>
    <property type="match status" value="1"/>
</dbReference>
<feature type="region of interest" description="Disordered" evidence="2">
    <location>
        <begin position="121"/>
        <end position="152"/>
    </location>
</feature>
<dbReference type="GO" id="GO:0005829">
    <property type="term" value="C:cytosol"/>
    <property type="evidence" value="ECO:0007669"/>
    <property type="project" value="TreeGrafter"/>
</dbReference>
<comment type="caution">
    <text evidence="4">The sequence shown here is derived from an EMBL/GenBank/DDBJ whole genome shotgun (WGS) entry which is preliminary data.</text>
</comment>
<dbReference type="PRINTS" id="PR00625">
    <property type="entry name" value="JDOMAIN"/>
</dbReference>
<dbReference type="PANTHER" id="PTHR24078:SF175">
    <property type="entry name" value="DNAJ HEAT SHOCK FAMILY PROTEIN"/>
    <property type="match status" value="1"/>
</dbReference>
<evidence type="ECO:0000259" key="3">
    <source>
        <dbReference type="PROSITE" id="PS50076"/>
    </source>
</evidence>
<dbReference type="Gene3D" id="1.10.287.110">
    <property type="entry name" value="DnaJ domain"/>
    <property type="match status" value="1"/>
</dbReference>
<dbReference type="InterPro" id="IPR036869">
    <property type="entry name" value="J_dom_sf"/>
</dbReference>
<dbReference type="PROSITE" id="PS00636">
    <property type="entry name" value="DNAJ_1"/>
    <property type="match status" value="1"/>
</dbReference>
<dbReference type="SUPFAM" id="SSF46565">
    <property type="entry name" value="Chaperone J-domain"/>
    <property type="match status" value="1"/>
</dbReference>
<feature type="compositionally biased region" description="Polar residues" evidence="2">
    <location>
        <begin position="124"/>
        <end position="140"/>
    </location>
</feature>
<evidence type="ECO:0000313" key="4">
    <source>
        <dbReference type="EMBL" id="KAE9459016.1"/>
    </source>
</evidence>
<dbReference type="InterPro" id="IPR008971">
    <property type="entry name" value="HSP40/DnaJ_pept-bd"/>
</dbReference>
<dbReference type="EMBL" id="QEFC01001218">
    <property type="protein sequence ID" value="KAE9459016.1"/>
    <property type="molecule type" value="Genomic_DNA"/>
</dbReference>
<sequence>MGVDYYNILRVTRNSTDDDLRKAYKKLAMKWHPDKNSDSEAESKFKQISLAYDVLSDPIKRQVYDLYGEEALAPASSLPPHRGRLRASAPRGRSTPRGRSSSAEGLRRTVYLMTCLVGLGSRSPRATNTQSPKPTNTPRKSPNGYADGGGRKAAAMENQLGCSLEELYKGSKRTMVISRIVPDDSGPSHEVVIPNEGMPVSKEPGRKGNLRIKFDVKFPSSLTEEQKFDLKRVLGRTC</sequence>
<feature type="compositionally biased region" description="Low complexity" evidence="2">
    <location>
        <begin position="88"/>
        <end position="103"/>
    </location>
</feature>
<dbReference type="GO" id="GO:0006457">
    <property type="term" value="P:protein folding"/>
    <property type="evidence" value="ECO:0007669"/>
    <property type="project" value="InterPro"/>
</dbReference>
<dbReference type="AlphaFoldDB" id="A0A6A4LEG1"/>
<dbReference type="SUPFAM" id="SSF49493">
    <property type="entry name" value="HSP40/DnaJ peptide-binding domain"/>
    <property type="match status" value="1"/>
</dbReference>
<accession>A0A6A4LEG1</accession>
<dbReference type="Proteomes" id="UP000428333">
    <property type="component" value="Linkage Group LG05"/>
</dbReference>
<protein>
    <recommendedName>
        <fullName evidence="3">J domain-containing protein</fullName>
    </recommendedName>
</protein>
<name>A0A6A4LEG1_9ERIC</name>
<dbReference type="PROSITE" id="PS50076">
    <property type="entry name" value="DNAJ_2"/>
    <property type="match status" value="1"/>
</dbReference>
<dbReference type="InterPro" id="IPR001623">
    <property type="entry name" value="DnaJ_domain"/>
</dbReference>
<dbReference type="InterPro" id="IPR018253">
    <property type="entry name" value="DnaJ_domain_CS"/>
</dbReference>
<proteinExistence type="predicted"/>
<dbReference type="Gene3D" id="2.60.260.20">
    <property type="entry name" value="Urease metallochaperone UreE, N-terminal domain"/>
    <property type="match status" value="1"/>
</dbReference>
<reference evidence="4 5" key="1">
    <citation type="journal article" date="2019" name="Genome Biol. Evol.">
        <title>The Rhododendron genome and chromosomal organization provide insight into shared whole-genome duplications across the heath family (Ericaceae).</title>
        <authorList>
            <person name="Soza V.L."/>
            <person name="Lindsley D."/>
            <person name="Waalkes A."/>
            <person name="Ramage E."/>
            <person name="Patwardhan R.P."/>
            <person name="Burton J.N."/>
            <person name="Adey A."/>
            <person name="Kumar A."/>
            <person name="Qiu R."/>
            <person name="Shendure J."/>
            <person name="Hall B."/>
        </authorList>
    </citation>
    <scope>NUCLEOTIDE SEQUENCE [LARGE SCALE GENOMIC DNA]</scope>
    <source>
        <strain evidence="4">RSF 1966-606</strain>
    </source>
</reference>
<feature type="region of interest" description="Disordered" evidence="2">
    <location>
        <begin position="181"/>
        <end position="206"/>
    </location>
</feature>
<keyword evidence="1" id="KW-0143">Chaperone</keyword>
<keyword evidence="5" id="KW-1185">Reference proteome</keyword>
<feature type="domain" description="J" evidence="3">
    <location>
        <begin position="4"/>
        <end position="68"/>
    </location>
</feature>
<evidence type="ECO:0000256" key="2">
    <source>
        <dbReference type="SAM" id="MobiDB-lite"/>
    </source>
</evidence>
<dbReference type="PANTHER" id="PTHR24078">
    <property type="entry name" value="DNAJ HOMOLOG SUBFAMILY C MEMBER"/>
    <property type="match status" value="1"/>
</dbReference>
<dbReference type="InterPro" id="IPR051339">
    <property type="entry name" value="DnaJ_subfamily_B"/>
</dbReference>
<feature type="non-terminal residue" evidence="4">
    <location>
        <position position="1"/>
    </location>
</feature>
<feature type="region of interest" description="Disordered" evidence="2">
    <location>
        <begin position="75"/>
        <end position="104"/>
    </location>
</feature>
<dbReference type="SMART" id="SM00271">
    <property type="entry name" value="DnaJ"/>
    <property type="match status" value="1"/>
</dbReference>
<gene>
    <name evidence="4" type="ORF">C3L33_09084</name>
</gene>
<dbReference type="GO" id="GO:0051087">
    <property type="term" value="F:protein-folding chaperone binding"/>
    <property type="evidence" value="ECO:0007669"/>
    <property type="project" value="TreeGrafter"/>
</dbReference>
<evidence type="ECO:0000313" key="5">
    <source>
        <dbReference type="Proteomes" id="UP000428333"/>
    </source>
</evidence>
<dbReference type="Pfam" id="PF00226">
    <property type="entry name" value="DnaJ"/>
    <property type="match status" value="1"/>
</dbReference>
<organism evidence="4 5">
    <name type="scientific">Rhododendron williamsianum</name>
    <dbReference type="NCBI Taxonomy" id="262921"/>
    <lineage>
        <taxon>Eukaryota</taxon>
        <taxon>Viridiplantae</taxon>
        <taxon>Streptophyta</taxon>
        <taxon>Embryophyta</taxon>
        <taxon>Tracheophyta</taxon>
        <taxon>Spermatophyta</taxon>
        <taxon>Magnoliopsida</taxon>
        <taxon>eudicotyledons</taxon>
        <taxon>Gunneridae</taxon>
        <taxon>Pentapetalae</taxon>
        <taxon>asterids</taxon>
        <taxon>Ericales</taxon>
        <taxon>Ericaceae</taxon>
        <taxon>Ericoideae</taxon>
        <taxon>Rhodoreae</taxon>
        <taxon>Rhododendron</taxon>
    </lineage>
</organism>
<dbReference type="OrthoDB" id="10250354at2759"/>